<evidence type="ECO:0008006" key="4">
    <source>
        <dbReference type="Google" id="ProtNLM"/>
    </source>
</evidence>
<dbReference type="OrthoDB" id="20835at2759"/>
<gene>
    <name evidence="2" type="ORF">BCR44DRAFT_1500064</name>
</gene>
<feature type="compositionally biased region" description="Polar residues" evidence="1">
    <location>
        <begin position="20"/>
        <end position="30"/>
    </location>
</feature>
<feature type="compositionally biased region" description="Low complexity" evidence="1">
    <location>
        <begin position="89"/>
        <end position="99"/>
    </location>
</feature>
<dbReference type="AlphaFoldDB" id="A0A1Y2HM22"/>
<dbReference type="PANTHER" id="PTHR34066:SF1">
    <property type="entry name" value="DUF1764 FAMILY PROTEIN"/>
    <property type="match status" value="1"/>
</dbReference>
<keyword evidence="3" id="KW-1185">Reference proteome</keyword>
<evidence type="ECO:0000313" key="2">
    <source>
        <dbReference type="EMBL" id="ORZ34871.1"/>
    </source>
</evidence>
<dbReference type="Pfam" id="PF08576">
    <property type="entry name" value="DUF1764"/>
    <property type="match status" value="1"/>
</dbReference>
<reference evidence="2 3" key="1">
    <citation type="submission" date="2016-07" db="EMBL/GenBank/DDBJ databases">
        <title>Pervasive Adenine N6-methylation of Active Genes in Fungi.</title>
        <authorList>
            <consortium name="DOE Joint Genome Institute"/>
            <person name="Mondo S.J."/>
            <person name="Dannebaum R.O."/>
            <person name="Kuo R.C."/>
            <person name="Labutti K."/>
            <person name="Haridas S."/>
            <person name="Kuo A."/>
            <person name="Salamov A."/>
            <person name="Ahrendt S.R."/>
            <person name="Lipzen A."/>
            <person name="Sullivan W."/>
            <person name="Andreopoulos W.B."/>
            <person name="Clum A."/>
            <person name="Lindquist E."/>
            <person name="Daum C."/>
            <person name="Ramamoorthy G.K."/>
            <person name="Gryganskyi A."/>
            <person name="Culley D."/>
            <person name="Magnuson J.K."/>
            <person name="James T.Y."/>
            <person name="O'Malley M.A."/>
            <person name="Stajich J.E."/>
            <person name="Spatafora J.W."/>
            <person name="Visel A."/>
            <person name="Grigoriev I.V."/>
        </authorList>
    </citation>
    <scope>NUCLEOTIDE SEQUENCE [LARGE SCALE GENOMIC DNA]</scope>
    <source>
        <strain evidence="2 3">PL171</strain>
    </source>
</reference>
<accession>A0A1Y2HM22</accession>
<name>A0A1Y2HM22_9FUNG</name>
<comment type="caution">
    <text evidence="2">The sequence shown here is derived from an EMBL/GenBank/DDBJ whole genome shotgun (WGS) entry which is preliminary data.</text>
</comment>
<organism evidence="2 3">
    <name type="scientific">Catenaria anguillulae PL171</name>
    <dbReference type="NCBI Taxonomy" id="765915"/>
    <lineage>
        <taxon>Eukaryota</taxon>
        <taxon>Fungi</taxon>
        <taxon>Fungi incertae sedis</taxon>
        <taxon>Blastocladiomycota</taxon>
        <taxon>Blastocladiomycetes</taxon>
        <taxon>Blastocladiales</taxon>
        <taxon>Catenariaceae</taxon>
        <taxon>Catenaria</taxon>
    </lineage>
</organism>
<dbReference type="InterPro" id="IPR013885">
    <property type="entry name" value="DUF1764_euk"/>
</dbReference>
<feature type="region of interest" description="Disordered" evidence="1">
    <location>
        <begin position="1"/>
        <end position="147"/>
    </location>
</feature>
<feature type="compositionally biased region" description="Low complexity" evidence="1">
    <location>
        <begin position="115"/>
        <end position="130"/>
    </location>
</feature>
<evidence type="ECO:0000313" key="3">
    <source>
        <dbReference type="Proteomes" id="UP000193411"/>
    </source>
</evidence>
<protein>
    <recommendedName>
        <fullName evidence="4">DUF1764-domain-containing protein</fullName>
    </recommendedName>
</protein>
<feature type="compositionally biased region" description="Low complexity" evidence="1">
    <location>
        <begin position="38"/>
        <end position="61"/>
    </location>
</feature>
<dbReference type="PANTHER" id="PTHR34066">
    <property type="entry name" value="GROWTH FACTOR 2"/>
    <property type="match status" value="1"/>
</dbReference>
<dbReference type="EMBL" id="MCFL01000025">
    <property type="protein sequence ID" value="ORZ34871.1"/>
    <property type="molecule type" value="Genomic_DNA"/>
</dbReference>
<evidence type="ECO:0000256" key="1">
    <source>
        <dbReference type="SAM" id="MobiDB-lite"/>
    </source>
</evidence>
<sequence>MAKSKKQTTVPPSAKPNPAASGSTPLTNKSSEIDDIFSSKPKPKAATPTATESSSASASEPLSISKKAAKKKRKASEVDTEADASKGVPAAPTKPTAAASGVKVVEFSEFDTDKPAPSAPSSSAGSNAPQSKKRKVESMDEFLGNNGKKRFTDDGYPLYYIEDLLAQEGGDTDLCPFECECCF</sequence>
<dbReference type="Proteomes" id="UP000193411">
    <property type="component" value="Unassembled WGS sequence"/>
</dbReference>
<proteinExistence type="predicted"/>